<evidence type="ECO:0000313" key="16">
    <source>
        <dbReference type="EMBL" id="KAH7079741.1"/>
    </source>
</evidence>
<keyword evidence="13" id="KW-0472">Membrane</keyword>
<dbReference type="CDD" id="cd00882">
    <property type="entry name" value="Ras_like_GTPase"/>
    <property type="match status" value="1"/>
</dbReference>
<proteinExistence type="predicted"/>
<keyword evidence="3" id="KW-0813">Transport</keyword>
<dbReference type="GO" id="GO:0016020">
    <property type="term" value="C:membrane"/>
    <property type="evidence" value="ECO:0007669"/>
    <property type="project" value="UniProtKB-SubCell"/>
</dbReference>
<evidence type="ECO:0000256" key="6">
    <source>
        <dbReference type="ARBA" id="ARBA00022692"/>
    </source>
</evidence>
<dbReference type="PANTHER" id="PTHR10903">
    <property type="entry name" value="GTPASE, IMAP FAMILY MEMBER-RELATED"/>
    <property type="match status" value="1"/>
</dbReference>
<dbReference type="GO" id="GO:0005525">
    <property type="term" value="F:GTP binding"/>
    <property type="evidence" value="ECO:0007669"/>
    <property type="project" value="InterPro"/>
</dbReference>
<evidence type="ECO:0000256" key="11">
    <source>
        <dbReference type="ARBA" id="ARBA00022927"/>
    </source>
</evidence>
<dbReference type="SUPFAM" id="SSF52540">
    <property type="entry name" value="P-loop containing nucleoside triphosphate hydrolases"/>
    <property type="match status" value="1"/>
</dbReference>
<evidence type="ECO:0000256" key="9">
    <source>
        <dbReference type="ARBA" id="ARBA00022805"/>
    </source>
</evidence>
<comment type="subcellular location">
    <subcellularLocation>
        <location evidence="2">Membrane</location>
        <topology evidence="2">Single-pass membrane protein</topology>
    </subcellularLocation>
    <subcellularLocation>
        <location evidence="14">Plastid</location>
        <location evidence="14">Chloroplast outer membrane</location>
    </subcellularLocation>
</comment>
<dbReference type="Pfam" id="PF01926">
    <property type="entry name" value="MMR_HSR1"/>
    <property type="match status" value="1"/>
</dbReference>
<dbReference type="GO" id="GO:0016787">
    <property type="term" value="F:hydrolase activity"/>
    <property type="evidence" value="ECO:0007669"/>
    <property type="project" value="UniProtKB-KW"/>
</dbReference>
<dbReference type="Gene3D" id="3.40.50.300">
    <property type="entry name" value="P-loop containing nucleotide triphosphate hydrolases"/>
    <property type="match status" value="1"/>
</dbReference>
<evidence type="ECO:0000256" key="5">
    <source>
        <dbReference type="ARBA" id="ARBA00022640"/>
    </source>
</evidence>
<protein>
    <submittedName>
        <fullName evidence="16">P-loop containing nucleoside triphosphate hydrolase protein</fullName>
    </submittedName>
</protein>
<dbReference type="PANTHER" id="PTHR10903:SF135">
    <property type="entry name" value="TRANSLOCASE OF CHLOROPLAST 120, CHLOROPLASTIC-RELATED"/>
    <property type="match status" value="1"/>
</dbReference>
<keyword evidence="8 16" id="KW-0378">Hydrolase</keyword>
<dbReference type="GO" id="GO:0046872">
    <property type="term" value="F:metal ion binding"/>
    <property type="evidence" value="ECO:0007669"/>
    <property type="project" value="UniProtKB-KW"/>
</dbReference>
<evidence type="ECO:0000256" key="1">
    <source>
        <dbReference type="ARBA" id="ARBA00001946"/>
    </source>
</evidence>
<feature type="domain" description="G" evidence="15">
    <location>
        <begin position="7"/>
        <end position="99"/>
    </location>
</feature>
<accession>A0A8K0VVF6</accession>
<dbReference type="InterPro" id="IPR045058">
    <property type="entry name" value="GIMA/IAN/Toc"/>
</dbReference>
<keyword evidence="10" id="KW-0460">Magnesium</keyword>
<keyword evidence="11" id="KW-0653">Protein transport</keyword>
<gene>
    <name evidence="16" type="ORF">FB567DRAFT_607187</name>
</gene>
<sequence>MPPVYAIAVMGITGVGKSTFIERVIGKKSVKIGHGLQSETSEVSGHSVSIQGKNYMLIDTPGFDDTHLSDADVLKMIAEWLVSSYRSGTKLSAILYVHAITETRMQGTALRNIRMFKELCGEKFYENVTFGTSCWSLMEHEKAVEREEELKSHPRFWKPMLDLGSKVVRLPDSQEAARALVTQIANHEAVALRIQEEIVDEGVSFEQSSATKVFEADCDKLREEHEAQIQALKLEQARLAEEAEQRRLRAIAVLVETMIYIGIAAAADPTAATLSTLR</sequence>
<evidence type="ECO:0000256" key="3">
    <source>
        <dbReference type="ARBA" id="ARBA00022448"/>
    </source>
</evidence>
<keyword evidence="9" id="KW-1002">Plastid outer membrane</keyword>
<dbReference type="OrthoDB" id="8954335at2759"/>
<evidence type="ECO:0000256" key="13">
    <source>
        <dbReference type="ARBA" id="ARBA00023136"/>
    </source>
</evidence>
<organism evidence="16 17">
    <name type="scientific">Paraphoma chrysanthemicola</name>
    <dbReference type="NCBI Taxonomy" id="798071"/>
    <lineage>
        <taxon>Eukaryota</taxon>
        <taxon>Fungi</taxon>
        <taxon>Dikarya</taxon>
        <taxon>Ascomycota</taxon>
        <taxon>Pezizomycotina</taxon>
        <taxon>Dothideomycetes</taxon>
        <taxon>Pleosporomycetidae</taxon>
        <taxon>Pleosporales</taxon>
        <taxon>Pleosporineae</taxon>
        <taxon>Phaeosphaeriaceae</taxon>
        <taxon>Paraphoma</taxon>
    </lineage>
</organism>
<keyword evidence="12" id="KW-1133">Transmembrane helix</keyword>
<evidence type="ECO:0000256" key="2">
    <source>
        <dbReference type="ARBA" id="ARBA00004167"/>
    </source>
</evidence>
<evidence type="ECO:0000256" key="14">
    <source>
        <dbReference type="ARBA" id="ARBA00024013"/>
    </source>
</evidence>
<keyword evidence="17" id="KW-1185">Reference proteome</keyword>
<comment type="caution">
    <text evidence="16">The sequence shown here is derived from an EMBL/GenBank/DDBJ whole genome shotgun (WGS) entry which is preliminary data.</text>
</comment>
<evidence type="ECO:0000259" key="15">
    <source>
        <dbReference type="Pfam" id="PF01926"/>
    </source>
</evidence>
<comment type="cofactor">
    <cofactor evidence="1">
        <name>Mg(2+)</name>
        <dbReference type="ChEBI" id="CHEBI:18420"/>
    </cofactor>
</comment>
<keyword evidence="4" id="KW-0150">Chloroplast</keyword>
<dbReference type="InterPro" id="IPR006073">
    <property type="entry name" value="GTP-bd"/>
</dbReference>
<name>A0A8K0VVF6_9PLEO</name>
<dbReference type="InterPro" id="IPR027417">
    <property type="entry name" value="P-loop_NTPase"/>
</dbReference>
<keyword evidence="6" id="KW-0812">Transmembrane</keyword>
<dbReference type="AlphaFoldDB" id="A0A8K0VVF6"/>
<keyword evidence="5" id="KW-0934">Plastid</keyword>
<evidence type="ECO:0000256" key="4">
    <source>
        <dbReference type="ARBA" id="ARBA00022528"/>
    </source>
</evidence>
<dbReference type="Proteomes" id="UP000813461">
    <property type="component" value="Unassembled WGS sequence"/>
</dbReference>
<evidence type="ECO:0000313" key="17">
    <source>
        <dbReference type="Proteomes" id="UP000813461"/>
    </source>
</evidence>
<keyword evidence="7" id="KW-0479">Metal-binding</keyword>
<evidence type="ECO:0000256" key="10">
    <source>
        <dbReference type="ARBA" id="ARBA00022842"/>
    </source>
</evidence>
<reference evidence="16" key="1">
    <citation type="journal article" date="2021" name="Nat. Commun.">
        <title>Genetic determinants of endophytism in the Arabidopsis root mycobiome.</title>
        <authorList>
            <person name="Mesny F."/>
            <person name="Miyauchi S."/>
            <person name="Thiergart T."/>
            <person name="Pickel B."/>
            <person name="Atanasova L."/>
            <person name="Karlsson M."/>
            <person name="Huettel B."/>
            <person name="Barry K.W."/>
            <person name="Haridas S."/>
            <person name="Chen C."/>
            <person name="Bauer D."/>
            <person name="Andreopoulos W."/>
            <person name="Pangilinan J."/>
            <person name="LaButti K."/>
            <person name="Riley R."/>
            <person name="Lipzen A."/>
            <person name="Clum A."/>
            <person name="Drula E."/>
            <person name="Henrissat B."/>
            <person name="Kohler A."/>
            <person name="Grigoriev I.V."/>
            <person name="Martin F.M."/>
            <person name="Hacquard S."/>
        </authorList>
    </citation>
    <scope>NUCLEOTIDE SEQUENCE</scope>
    <source>
        <strain evidence="16">MPI-SDFR-AT-0120</strain>
    </source>
</reference>
<evidence type="ECO:0000256" key="7">
    <source>
        <dbReference type="ARBA" id="ARBA00022723"/>
    </source>
</evidence>
<evidence type="ECO:0000256" key="12">
    <source>
        <dbReference type="ARBA" id="ARBA00022989"/>
    </source>
</evidence>
<dbReference type="EMBL" id="JAGMVJ010000016">
    <property type="protein sequence ID" value="KAH7079741.1"/>
    <property type="molecule type" value="Genomic_DNA"/>
</dbReference>
<evidence type="ECO:0000256" key="8">
    <source>
        <dbReference type="ARBA" id="ARBA00022801"/>
    </source>
</evidence>
<dbReference type="GO" id="GO:0015031">
    <property type="term" value="P:protein transport"/>
    <property type="evidence" value="ECO:0007669"/>
    <property type="project" value="UniProtKB-KW"/>
</dbReference>